<feature type="domain" description="DAGKc" evidence="1">
    <location>
        <begin position="1"/>
        <end position="127"/>
    </location>
</feature>
<keyword evidence="2" id="KW-0808">Transferase</keyword>
<dbReference type="RefSeq" id="WP_400188144.1">
    <property type="nucleotide sequence ID" value="NZ_JBGORX010000005.1"/>
</dbReference>
<dbReference type="PROSITE" id="PS50146">
    <property type="entry name" value="DAGK"/>
    <property type="match status" value="1"/>
</dbReference>
<accession>A0ABW8DCR4</accession>
<dbReference type="PANTHER" id="PTHR30492:SF0">
    <property type="entry name" value="METHYLGLYOXAL SYNTHASE"/>
    <property type="match status" value="1"/>
</dbReference>
<dbReference type="InterPro" id="IPR001206">
    <property type="entry name" value="Diacylglycerol_kinase_cat_dom"/>
</dbReference>
<dbReference type="SUPFAM" id="SSF111331">
    <property type="entry name" value="NAD kinase/diacylglycerol kinase-like"/>
    <property type="match status" value="1"/>
</dbReference>
<dbReference type="InterPro" id="IPR004363">
    <property type="entry name" value="Methylgl_synth"/>
</dbReference>
<dbReference type="Gene3D" id="2.60.200.40">
    <property type="match status" value="1"/>
</dbReference>
<dbReference type="EMBL" id="JBGORX010000005">
    <property type="protein sequence ID" value="MFJ1269320.1"/>
    <property type="molecule type" value="Genomic_DNA"/>
</dbReference>
<dbReference type="EC" id="2.7.1.-" evidence="2"/>
<protein>
    <submittedName>
        <fullName evidence="2">Diacylglycerol kinase family protein</fullName>
        <ecNumber evidence="2">2.7.1.-</ecNumber>
    </submittedName>
</protein>
<evidence type="ECO:0000313" key="2">
    <source>
        <dbReference type="EMBL" id="MFJ1269320.1"/>
    </source>
</evidence>
<comment type="caution">
    <text evidence="2">The sequence shown here is derived from an EMBL/GenBank/DDBJ whole genome shotgun (WGS) entry which is preliminary data.</text>
</comment>
<proteinExistence type="predicted"/>
<organism evidence="2 3">
    <name type="scientific">Legionella lytica</name>
    <dbReference type="NCBI Taxonomy" id="96232"/>
    <lineage>
        <taxon>Bacteria</taxon>
        <taxon>Pseudomonadati</taxon>
        <taxon>Pseudomonadota</taxon>
        <taxon>Gammaproteobacteria</taxon>
        <taxon>Legionellales</taxon>
        <taxon>Legionellaceae</taxon>
        <taxon>Legionella</taxon>
    </lineage>
</organism>
<evidence type="ECO:0000313" key="3">
    <source>
        <dbReference type="Proteomes" id="UP001615550"/>
    </source>
</evidence>
<gene>
    <name evidence="2" type="ORF">ACD661_12200</name>
</gene>
<sequence length="289" mass="33001">MDTIAVILNNKARNHSAATPYLQGLHEAEIAYHLYDTTPEDLSETIKECIQTYKVILVGGGDGTIRTAAHHCANTSIILGVLPLGTLNHFAKEMGLPEGVDEFVTCLKEQQTSKIDVAKVNDFIFINNSSIGFYPKFADKRDQYSKYYNKWLSYIPGFFEGLKKHKSFKLIIKSKNLQLSLHTSFLMISNNVYSYEFPVAIKRESFQKALLGIYYFKHGKIRIFKLIKRLFTSKNLLEIKHSKHPIEVHFRNEKEVTISLDGETIKVKTPLYYEILPGSLTLLMSPLCE</sequence>
<dbReference type="InterPro" id="IPR017438">
    <property type="entry name" value="ATP-NAD_kinase_N"/>
</dbReference>
<dbReference type="GO" id="GO:0016301">
    <property type="term" value="F:kinase activity"/>
    <property type="evidence" value="ECO:0007669"/>
    <property type="project" value="UniProtKB-KW"/>
</dbReference>
<evidence type="ECO:0000259" key="1">
    <source>
        <dbReference type="PROSITE" id="PS50146"/>
    </source>
</evidence>
<dbReference type="PANTHER" id="PTHR30492">
    <property type="entry name" value="METHYLGLYOXAL SYNTHASE"/>
    <property type="match status" value="1"/>
</dbReference>
<dbReference type="Gene3D" id="3.40.50.10330">
    <property type="entry name" value="Probable inorganic polyphosphate/atp-NAD kinase, domain 1"/>
    <property type="match status" value="1"/>
</dbReference>
<dbReference type="Pfam" id="PF00781">
    <property type="entry name" value="DAGK_cat"/>
    <property type="match status" value="1"/>
</dbReference>
<keyword evidence="3" id="KW-1185">Reference proteome</keyword>
<dbReference type="Proteomes" id="UP001615550">
    <property type="component" value="Unassembled WGS sequence"/>
</dbReference>
<name>A0ABW8DCR4_9GAMM</name>
<dbReference type="SMART" id="SM00046">
    <property type="entry name" value="DAGKc"/>
    <property type="match status" value="1"/>
</dbReference>
<reference evidence="2 3" key="1">
    <citation type="submission" date="2024-08" db="EMBL/GenBank/DDBJ databases">
        <title>Draft Genome Sequence of Legionella lytica strain DSB2004, Isolated From a Fire Sprinkler System.</title>
        <authorList>
            <person name="Everhart A.D."/>
            <person name="Kidane D.T."/>
            <person name="Farone A.L."/>
            <person name="Farone M.B."/>
        </authorList>
    </citation>
    <scope>NUCLEOTIDE SEQUENCE [LARGE SCALE GENOMIC DNA]</scope>
    <source>
        <strain evidence="2 3">DSB2004</strain>
    </source>
</reference>
<dbReference type="InterPro" id="IPR016064">
    <property type="entry name" value="NAD/diacylglycerol_kinase_sf"/>
</dbReference>
<keyword evidence="2" id="KW-0418">Kinase</keyword>